<dbReference type="AlphaFoldDB" id="A0A918KLX5"/>
<dbReference type="RefSeq" id="WP_189612029.1">
    <property type="nucleotide sequence ID" value="NZ_BMXR01000012.1"/>
</dbReference>
<dbReference type="EMBL" id="BMXR01000012">
    <property type="protein sequence ID" value="GGX68251.1"/>
    <property type="molecule type" value="Genomic_DNA"/>
</dbReference>
<dbReference type="Pfam" id="PF14539">
    <property type="entry name" value="DUF4442"/>
    <property type="match status" value="1"/>
</dbReference>
<evidence type="ECO:0000313" key="1">
    <source>
        <dbReference type="EMBL" id="GGX68251.1"/>
    </source>
</evidence>
<dbReference type="Gene3D" id="3.10.129.10">
    <property type="entry name" value="Hotdog Thioesterase"/>
    <property type="match status" value="1"/>
</dbReference>
<dbReference type="SUPFAM" id="SSF54637">
    <property type="entry name" value="Thioesterase/thiol ester dehydrase-isomerase"/>
    <property type="match status" value="1"/>
</dbReference>
<sequence length="161" mass="18802">MNPTWTKWLLNTYPPYWGTGIRITHLARDWRALDVEMPLRWYNRNAVGTHFGGSLSSMTDPFYMLMLMNLLGRDYRVWDQSGTIEYRKPGRGRVHARFRIDDDLIDAIRRATDTGEPYRPTLAVDIVDDRSDVVAHVTRTLHIRRLVTKTETPQEALRTAD</sequence>
<dbReference type="InterPro" id="IPR027961">
    <property type="entry name" value="DUF4442"/>
</dbReference>
<protein>
    <submittedName>
        <fullName evidence="1">DUF4442 domain-containing protein</fullName>
    </submittedName>
</protein>
<gene>
    <name evidence="1" type="ORF">GCM10007392_39770</name>
</gene>
<proteinExistence type="predicted"/>
<accession>A0A918KLX5</accession>
<reference evidence="1" key="1">
    <citation type="journal article" date="2014" name="Int. J. Syst. Evol. Microbiol.">
        <title>Complete genome sequence of Corynebacterium casei LMG S-19264T (=DSM 44701T), isolated from a smear-ripened cheese.</title>
        <authorList>
            <consortium name="US DOE Joint Genome Institute (JGI-PGF)"/>
            <person name="Walter F."/>
            <person name="Albersmeier A."/>
            <person name="Kalinowski J."/>
            <person name="Ruckert C."/>
        </authorList>
    </citation>
    <scope>NUCLEOTIDE SEQUENCE</scope>
    <source>
        <strain evidence="1">KCTC 22169</strain>
    </source>
</reference>
<dbReference type="Proteomes" id="UP000626148">
    <property type="component" value="Unassembled WGS sequence"/>
</dbReference>
<dbReference type="InterPro" id="IPR029069">
    <property type="entry name" value="HotDog_dom_sf"/>
</dbReference>
<keyword evidence="2" id="KW-1185">Reference proteome</keyword>
<organism evidence="1 2">
    <name type="scientific">Saccharospirillum salsuginis</name>
    <dbReference type="NCBI Taxonomy" id="418750"/>
    <lineage>
        <taxon>Bacteria</taxon>
        <taxon>Pseudomonadati</taxon>
        <taxon>Pseudomonadota</taxon>
        <taxon>Gammaproteobacteria</taxon>
        <taxon>Oceanospirillales</taxon>
        <taxon>Saccharospirillaceae</taxon>
        <taxon>Saccharospirillum</taxon>
    </lineage>
</organism>
<evidence type="ECO:0000313" key="2">
    <source>
        <dbReference type="Proteomes" id="UP000626148"/>
    </source>
</evidence>
<name>A0A918KLX5_9GAMM</name>
<comment type="caution">
    <text evidence="1">The sequence shown here is derived from an EMBL/GenBank/DDBJ whole genome shotgun (WGS) entry which is preliminary data.</text>
</comment>
<reference evidence="1" key="2">
    <citation type="submission" date="2020-09" db="EMBL/GenBank/DDBJ databases">
        <authorList>
            <person name="Sun Q."/>
            <person name="Kim S."/>
        </authorList>
    </citation>
    <scope>NUCLEOTIDE SEQUENCE</scope>
    <source>
        <strain evidence="1">KCTC 22169</strain>
    </source>
</reference>